<name>A0A6L5P283_LIMRT</name>
<feature type="transmembrane region" description="Helical" evidence="1">
    <location>
        <begin position="31"/>
        <end position="53"/>
    </location>
</feature>
<protein>
    <submittedName>
        <fullName evidence="2">Uncharacterized protein</fullName>
    </submittedName>
</protein>
<accession>A0A6L5P283</accession>
<evidence type="ECO:0000313" key="3">
    <source>
        <dbReference type="Proteomes" id="UP000472879"/>
    </source>
</evidence>
<evidence type="ECO:0000313" key="2">
    <source>
        <dbReference type="EMBL" id="MRH08574.1"/>
    </source>
</evidence>
<evidence type="ECO:0000256" key="1">
    <source>
        <dbReference type="SAM" id="Phobius"/>
    </source>
</evidence>
<keyword evidence="1" id="KW-1133">Transmembrane helix</keyword>
<proteinExistence type="predicted"/>
<reference evidence="2 3" key="1">
    <citation type="submission" date="2019-11" db="EMBL/GenBank/DDBJ databases">
        <title>Draft genome sequence of 12 host-associated Lactobacillus reuteri rodent strains.</title>
        <authorList>
            <person name="Zhang S."/>
            <person name="Ozcam M."/>
            <person name="Van Pijkeren J.P."/>
        </authorList>
    </citation>
    <scope>NUCLEOTIDE SEQUENCE [LARGE SCALE GENOMIC DNA]</scope>
    <source>
        <strain evidence="2 3">Lr4020</strain>
    </source>
</reference>
<keyword evidence="1" id="KW-0472">Membrane</keyword>
<dbReference type="EMBL" id="WJNA01000006">
    <property type="protein sequence ID" value="MRH08574.1"/>
    <property type="molecule type" value="Genomic_DNA"/>
</dbReference>
<organism evidence="2 3">
    <name type="scientific">Limosilactobacillus reuteri</name>
    <name type="common">Lactobacillus reuteri</name>
    <dbReference type="NCBI Taxonomy" id="1598"/>
    <lineage>
        <taxon>Bacteria</taxon>
        <taxon>Bacillati</taxon>
        <taxon>Bacillota</taxon>
        <taxon>Bacilli</taxon>
        <taxon>Lactobacillales</taxon>
        <taxon>Lactobacillaceae</taxon>
        <taxon>Limosilactobacillus</taxon>
    </lineage>
</organism>
<comment type="caution">
    <text evidence="2">The sequence shown here is derived from an EMBL/GenBank/DDBJ whole genome shotgun (WGS) entry which is preliminary data.</text>
</comment>
<dbReference type="RefSeq" id="WP_153704714.1">
    <property type="nucleotide sequence ID" value="NZ_JAJGWD010000320.1"/>
</dbReference>
<dbReference type="AlphaFoldDB" id="A0A6L5P283"/>
<gene>
    <name evidence="2" type="ORF">GIX81_03745</name>
</gene>
<keyword evidence="1" id="KW-0812">Transmembrane</keyword>
<sequence length="54" mass="5979">MNWQTGILNAALFASLSGCCIQAALHHDWKWINIFYWGSVILIFLLASILGGIS</sequence>
<feature type="transmembrane region" description="Helical" evidence="1">
    <location>
        <begin position="7"/>
        <end position="25"/>
    </location>
</feature>
<dbReference type="Proteomes" id="UP000472879">
    <property type="component" value="Unassembled WGS sequence"/>
</dbReference>